<gene>
    <name evidence="3" type="ORF">DW707_10440</name>
    <name evidence="2" type="ORF">DWY96_17665</name>
</gene>
<evidence type="ECO:0000313" key="2">
    <source>
        <dbReference type="EMBL" id="RGQ41519.1"/>
    </source>
</evidence>
<feature type="domain" description="Immunity protein 63" evidence="1">
    <location>
        <begin position="46"/>
        <end position="127"/>
    </location>
</feature>
<dbReference type="Proteomes" id="UP000286271">
    <property type="component" value="Unassembled WGS sequence"/>
</dbReference>
<dbReference type="InterPro" id="IPR028952">
    <property type="entry name" value="Imm63"/>
</dbReference>
<dbReference type="Pfam" id="PF15599">
    <property type="entry name" value="Imm63"/>
    <property type="match status" value="1"/>
</dbReference>
<dbReference type="EMBL" id="QSKW01000016">
    <property type="protein sequence ID" value="RHE96702.1"/>
    <property type="molecule type" value="Genomic_DNA"/>
</dbReference>
<dbReference type="Proteomes" id="UP000283738">
    <property type="component" value="Unassembled WGS sequence"/>
</dbReference>
<sequence length="137" mass="16142">MLSTEELKNYVYNEIRTRLGEVSCGNLFFAEGTDNSVEGTYIFNKNNEYHILFTEKGKIRSDIVTDEKREVLWNVVEIISANIIINFAICNREKGKDFRRALFAKEKEIFSLFGQDFQKRKDEEIEEILKKNPYNDI</sequence>
<reference evidence="4 5" key="1">
    <citation type="submission" date="2018-08" db="EMBL/GenBank/DDBJ databases">
        <title>A genome reference for cultivated species of the human gut microbiota.</title>
        <authorList>
            <person name="Zou Y."/>
            <person name="Xue W."/>
            <person name="Luo G."/>
        </authorList>
    </citation>
    <scope>NUCLEOTIDE SEQUENCE [LARGE SCALE GENOMIC DNA]</scope>
    <source>
        <strain evidence="2 4">AF28-15</strain>
        <strain evidence="3 5">AM27-11</strain>
    </source>
</reference>
<evidence type="ECO:0000259" key="1">
    <source>
        <dbReference type="Pfam" id="PF15599"/>
    </source>
</evidence>
<comment type="caution">
    <text evidence="2">The sequence shown here is derived from an EMBL/GenBank/DDBJ whole genome shotgun (WGS) entry which is preliminary data.</text>
</comment>
<evidence type="ECO:0000313" key="3">
    <source>
        <dbReference type="EMBL" id="RHE96702.1"/>
    </source>
</evidence>
<organism evidence="2 4">
    <name type="scientific">Roseburia inulinivorans</name>
    <dbReference type="NCBI Taxonomy" id="360807"/>
    <lineage>
        <taxon>Bacteria</taxon>
        <taxon>Bacillati</taxon>
        <taxon>Bacillota</taxon>
        <taxon>Clostridia</taxon>
        <taxon>Lachnospirales</taxon>
        <taxon>Lachnospiraceae</taxon>
        <taxon>Roseburia</taxon>
    </lineage>
</organism>
<dbReference type="EMBL" id="QRTF01000083">
    <property type="protein sequence ID" value="RGQ41519.1"/>
    <property type="molecule type" value="Genomic_DNA"/>
</dbReference>
<dbReference type="AlphaFoldDB" id="A0A3R5YW32"/>
<dbReference type="RefSeq" id="WP_118112227.1">
    <property type="nucleotide sequence ID" value="NZ_QRTF01000083.1"/>
</dbReference>
<evidence type="ECO:0000313" key="5">
    <source>
        <dbReference type="Proteomes" id="UP000286271"/>
    </source>
</evidence>
<accession>A0A3R5YW32</accession>
<name>A0A3R5YW32_9FIRM</name>
<evidence type="ECO:0000313" key="4">
    <source>
        <dbReference type="Proteomes" id="UP000283738"/>
    </source>
</evidence>
<protein>
    <recommendedName>
        <fullName evidence="1">Immunity protein 63 domain-containing protein</fullName>
    </recommendedName>
</protein>
<proteinExistence type="predicted"/>